<dbReference type="Proteomes" id="UP001303408">
    <property type="component" value="Chromosome"/>
</dbReference>
<dbReference type="InterPro" id="IPR053807">
    <property type="entry name" value="LppM"/>
</dbReference>
<organism evidence="4">
    <name type="scientific">Demequina capsici</name>
    <dbReference type="NCBI Taxonomy" id="3075620"/>
    <lineage>
        <taxon>Bacteria</taxon>
        <taxon>Bacillati</taxon>
        <taxon>Actinomycetota</taxon>
        <taxon>Actinomycetes</taxon>
        <taxon>Micrococcales</taxon>
        <taxon>Demequinaceae</taxon>
        <taxon>Demequina</taxon>
    </lineage>
</organism>
<sequence length="239" mass="24622">MRLAPALVLVLAAAAVATGPVAIAVDGPQYTFPDTCDADSIYNGSSDCVNGWIDIQLHEDGSATWMRETAYPRAAFEDYIAQYESWTGTTQEYLDDQLADTNTDTVTATSELTDDLLLVRITSELASDNEAALVGFSVADDGALAAAIPIAQVTGVSLVTLTAPGPVQTSNGTIAGDTVTWNADSMTDLTELDATASATAAPAGLPAWIVPSGAGLLVLAGVAGVLGFARRSRSTHRAA</sequence>
<proteinExistence type="predicted"/>
<dbReference type="Pfam" id="PF21946">
    <property type="entry name" value="LppM"/>
    <property type="match status" value="1"/>
</dbReference>
<feature type="transmembrane region" description="Helical" evidence="1">
    <location>
        <begin position="208"/>
        <end position="229"/>
    </location>
</feature>
<keyword evidence="2" id="KW-0732">Signal</keyword>
<dbReference type="EMBL" id="CP134880">
    <property type="protein sequence ID" value="WNM27490.1"/>
    <property type="molecule type" value="Genomic_DNA"/>
</dbReference>
<evidence type="ECO:0000259" key="3">
    <source>
        <dbReference type="Pfam" id="PF21946"/>
    </source>
</evidence>
<keyword evidence="1" id="KW-0812">Transmembrane</keyword>
<accession>A0AA96FDJ9</accession>
<name>A0AA96FDJ9_9MICO</name>
<dbReference type="AlphaFoldDB" id="A0AA96FDJ9"/>
<reference evidence="4" key="1">
    <citation type="submission" date="2023-09" db="EMBL/GenBank/DDBJ databases">
        <title>Demequina sp. a novel bacteria isolated from Capsicum annuum.</title>
        <authorList>
            <person name="Humaira Z."/>
            <person name="Lee J."/>
            <person name="Cho D."/>
        </authorList>
    </citation>
    <scope>NUCLEOTIDE SEQUENCE</scope>
    <source>
        <strain evidence="4">PMTSA13</strain>
    </source>
</reference>
<feature type="signal peptide" evidence="2">
    <location>
        <begin position="1"/>
        <end position="24"/>
    </location>
</feature>
<dbReference type="KEGG" id="dcp:RN607_00370"/>
<evidence type="ECO:0000256" key="1">
    <source>
        <dbReference type="SAM" id="Phobius"/>
    </source>
</evidence>
<feature type="domain" description="LppM" evidence="3">
    <location>
        <begin position="84"/>
        <end position="198"/>
    </location>
</feature>
<gene>
    <name evidence="4" type="ORF">RN607_00370</name>
</gene>
<keyword evidence="1" id="KW-1133">Transmembrane helix</keyword>
<dbReference type="RefSeq" id="WP_313543537.1">
    <property type="nucleotide sequence ID" value="NZ_CP134880.1"/>
</dbReference>
<protein>
    <recommendedName>
        <fullName evidence="3">LppM domain-containing protein</fullName>
    </recommendedName>
</protein>
<evidence type="ECO:0000256" key="2">
    <source>
        <dbReference type="SAM" id="SignalP"/>
    </source>
</evidence>
<evidence type="ECO:0000313" key="4">
    <source>
        <dbReference type="EMBL" id="WNM27490.1"/>
    </source>
</evidence>
<feature type="chain" id="PRO_5041744588" description="LppM domain-containing protein" evidence="2">
    <location>
        <begin position="25"/>
        <end position="239"/>
    </location>
</feature>
<keyword evidence="1" id="KW-0472">Membrane</keyword>